<dbReference type="OMA" id="SHALCEV"/>
<dbReference type="GeneID" id="104596911"/>
<evidence type="ECO:0000256" key="11">
    <source>
        <dbReference type="ARBA" id="ARBA00023180"/>
    </source>
</evidence>
<name>A0A1U8A5B5_NELNU</name>
<dbReference type="AlphaFoldDB" id="A0A1U8A5B5"/>
<keyword evidence="8" id="KW-0677">Repeat</keyword>
<dbReference type="PROSITE" id="PS51450">
    <property type="entry name" value="LRR"/>
    <property type="match status" value="1"/>
</dbReference>
<dbReference type="InterPro" id="IPR003591">
    <property type="entry name" value="Leu-rich_rpt_typical-subtyp"/>
</dbReference>
<proteinExistence type="inferred from homology"/>
<dbReference type="SMART" id="SM00365">
    <property type="entry name" value="LRR_SD22"/>
    <property type="match status" value="8"/>
</dbReference>
<dbReference type="Pfam" id="PF23598">
    <property type="entry name" value="LRR_14"/>
    <property type="match status" value="1"/>
</dbReference>
<evidence type="ECO:0000256" key="1">
    <source>
        <dbReference type="ARBA" id="ARBA00004251"/>
    </source>
</evidence>
<dbReference type="InterPro" id="IPR001611">
    <property type="entry name" value="Leu-rich_rpt"/>
</dbReference>
<evidence type="ECO:0000259" key="12">
    <source>
        <dbReference type="Pfam" id="PF23598"/>
    </source>
</evidence>
<dbReference type="KEGG" id="nnu:104596911"/>
<evidence type="ECO:0000256" key="10">
    <source>
        <dbReference type="ARBA" id="ARBA00023136"/>
    </source>
</evidence>
<comment type="similarity">
    <text evidence="2">Belongs to the RLP family.</text>
</comment>
<dbReference type="STRING" id="4432.A0A1U8A5B5"/>
<dbReference type="PANTHER" id="PTHR48063">
    <property type="entry name" value="LRR RECEPTOR-LIKE KINASE"/>
    <property type="match status" value="1"/>
</dbReference>
<keyword evidence="10" id="KW-0472">Membrane</keyword>
<dbReference type="FunFam" id="3.80.10.10:FF:000095">
    <property type="entry name" value="LRR receptor-like serine/threonine-protein kinase GSO1"/>
    <property type="match status" value="2"/>
</dbReference>
<dbReference type="InterPro" id="IPR055414">
    <property type="entry name" value="LRR_R13L4/SHOC2-like"/>
</dbReference>
<dbReference type="InterPro" id="IPR046956">
    <property type="entry name" value="RLP23-like"/>
</dbReference>
<dbReference type="PRINTS" id="PR00019">
    <property type="entry name" value="LEURICHRPT"/>
</dbReference>
<dbReference type="SMART" id="SM00369">
    <property type="entry name" value="LRR_TYP"/>
    <property type="match status" value="11"/>
</dbReference>
<keyword evidence="3" id="KW-1003">Cell membrane</keyword>
<keyword evidence="11" id="KW-0325">Glycoprotein</keyword>
<keyword evidence="7" id="KW-0732">Signal</keyword>
<evidence type="ECO:0000256" key="6">
    <source>
        <dbReference type="ARBA" id="ARBA00022692"/>
    </source>
</evidence>
<keyword evidence="9" id="KW-1133">Transmembrane helix</keyword>
<evidence type="ECO:0000256" key="2">
    <source>
        <dbReference type="ARBA" id="ARBA00009592"/>
    </source>
</evidence>
<dbReference type="RefSeq" id="XP_019053226.1">
    <property type="nucleotide sequence ID" value="XM_019197681.1"/>
</dbReference>
<evidence type="ECO:0000313" key="13">
    <source>
        <dbReference type="Proteomes" id="UP000189703"/>
    </source>
</evidence>
<evidence type="ECO:0000256" key="7">
    <source>
        <dbReference type="ARBA" id="ARBA00022729"/>
    </source>
</evidence>
<organism evidence="13 14">
    <name type="scientific">Nelumbo nucifera</name>
    <name type="common">Sacred lotus</name>
    <dbReference type="NCBI Taxonomy" id="4432"/>
    <lineage>
        <taxon>Eukaryota</taxon>
        <taxon>Viridiplantae</taxon>
        <taxon>Streptophyta</taxon>
        <taxon>Embryophyta</taxon>
        <taxon>Tracheophyta</taxon>
        <taxon>Spermatophyta</taxon>
        <taxon>Magnoliopsida</taxon>
        <taxon>Proteales</taxon>
        <taxon>Nelumbonaceae</taxon>
        <taxon>Nelumbo</taxon>
    </lineage>
</organism>
<evidence type="ECO:0000256" key="5">
    <source>
        <dbReference type="ARBA" id="ARBA00022614"/>
    </source>
</evidence>
<keyword evidence="5" id="KW-0433">Leucine-rich repeat</keyword>
<evidence type="ECO:0000256" key="9">
    <source>
        <dbReference type="ARBA" id="ARBA00022989"/>
    </source>
</evidence>
<comment type="subcellular location">
    <subcellularLocation>
        <location evidence="1">Cell membrane</location>
        <topology evidence="1">Single-pass type I membrane protein</topology>
    </subcellularLocation>
</comment>
<keyword evidence="6" id="KW-0812">Transmembrane</keyword>
<dbReference type="GeneID" id="104596909"/>
<dbReference type="PANTHER" id="PTHR48063:SF98">
    <property type="entry name" value="LRR RECEPTOR-LIKE SERINE_THREONINE-PROTEIN KINASE FLS2"/>
    <property type="match status" value="1"/>
</dbReference>
<dbReference type="Gene3D" id="3.80.10.10">
    <property type="entry name" value="Ribonuclease Inhibitor"/>
    <property type="match status" value="4"/>
</dbReference>
<evidence type="ECO:0000256" key="3">
    <source>
        <dbReference type="ARBA" id="ARBA00022475"/>
    </source>
</evidence>
<dbReference type="GO" id="GO:0005886">
    <property type="term" value="C:plasma membrane"/>
    <property type="evidence" value="ECO:0007669"/>
    <property type="project" value="UniProtKB-SubCell"/>
</dbReference>
<dbReference type="Pfam" id="PF13855">
    <property type="entry name" value="LRR_8"/>
    <property type="match status" value="1"/>
</dbReference>
<dbReference type="OrthoDB" id="1600340at2759"/>
<keyword evidence="4" id="KW-0597">Phosphoprotein</keyword>
<feature type="domain" description="Disease resistance R13L4/SHOC-2-like LRR" evidence="12">
    <location>
        <begin position="42"/>
        <end position="257"/>
    </location>
</feature>
<evidence type="ECO:0000313" key="14">
    <source>
        <dbReference type="RefSeq" id="XP_010256530.1"/>
    </source>
</evidence>
<protein>
    <submittedName>
        <fullName evidence="14 15">LRR receptor-like serine/threonine-protein kinase FLS2</fullName>
    </submittedName>
</protein>
<dbReference type="KEGG" id="nnu:104596909"/>
<reference evidence="14 15" key="1">
    <citation type="submission" date="2025-04" db="UniProtKB">
        <authorList>
            <consortium name="RefSeq"/>
        </authorList>
    </citation>
    <scope>IDENTIFICATION</scope>
</reference>
<dbReference type="RefSeq" id="XP_010256530.1">
    <property type="nucleotide sequence ID" value="XM_010258228.1"/>
</dbReference>
<dbReference type="SUPFAM" id="SSF52058">
    <property type="entry name" value="L domain-like"/>
    <property type="match status" value="2"/>
</dbReference>
<evidence type="ECO:0000313" key="15">
    <source>
        <dbReference type="RefSeq" id="XP_019053226.1"/>
    </source>
</evidence>
<keyword evidence="13" id="KW-1185">Reference proteome</keyword>
<dbReference type="FunFam" id="3.80.10.10:FF:000041">
    <property type="entry name" value="LRR receptor-like serine/threonine-protein kinase ERECTA"/>
    <property type="match status" value="1"/>
</dbReference>
<dbReference type="eggNOG" id="KOG0619">
    <property type="taxonomic scope" value="Eukaryota"/>
</dbReference>
<dbReference type="Pfam" id="PF00560">
    <property type="entry name" value="LRR_1"/>
    <property type="match status" value="10"/>
</dbReference>
<dbReference type="FunFam" id="3.80.10.10:FF:000383">
    <property type="entry name" value="Leucine-rich repeat receptor protein kinase EMS1"/>
    <property type="match status" value="1"/>
</dbReference>
<dbReference type="Proteomes" id="UP000189703">
    <property type="component" value="Unplaced"/>
</dbReference>
<dbReference type="InterPro" id="IPR032675">
    <property type="entry name" value="LRR_dom_sf"/>
</dbReference>
<evidence type="ECO:0000256" key="8">
    <source>
        <dbReference type="ARBA" id="ARBA00022737"/>
    </source>
</evidence>
<sequence>MARRIVIGGLESSVIIQPDMLSSLTLVIIPIMNLGGKISPSLLELKQLKYLDLSGNYFGGNQIPEFVGSLKSLKYLNLSDAGFGMMIPRQLGNLSRLSYLDLSRNDLGGTIPHQFSNLTKLIQLDLGGYNNGLEVDNLQWLSRLSSLNYLDMSLVNLAMATDWLQVINMLPSLLDFHLSHRELSNIPILHLVNFTSLSNLDLSNNNFNSLRRIPNWLLSLQGLVSLDLRYNSIQDPFLDSLWNMSSLRILRLSRNQFQGMISDAIGNLTSLTDLDMSGNQLEGWKRRTWENLCNLKQLDLSHNNFKGEILGLLINSSQCFMDSLVSLDLESNQLSGHLPNEVGNFKNLKFLSLRTNSLSGPIPKSLGHLSNLEELHVSQNSLKGVVSEIHFANLTSLKILDASSNSLDLKVNSNWDPPFRLQIIFLRSWKIGPKFPMWLQTQKGLEALDLSDTGISEVLPTWFWNLSSHISYLNISCNQIIGEIPGLVKMESFCPIIFLRSNRFSGPLPSFSSNVTALDLSNNYFSGSISHFLCRKVEGSVNKLEYLNLSGNTLSGGIPNCWMNWPLLVLINLGNNNLTGNIPRSIGSLTQLLSLYLRNNNLFGEIPSSLRNCTSLNVLDLGENELFGRIPQGMGLDLSDLWVLDLRSNRFNGSIPLELCQLVSLQILDLADNNLSGTIPHCFGDFSVMAEKHDTIDISYYYSSFYYSDFGDEVWCMLRGRKAKYSSTLRLVTSMDLSNNCLSGEIPKELTRLIGLMSLNLSRNHLTGKIPEEIGDMGKLGVLEILDFSVNNLSGVIPQGMASLTSLNFLKLVI</sequence>
<evidence type="ECO:0000256" key="4">
    <source>
        <dbReference type="ARBA" id="ARBA00022553"/>
    </source>
</evidence>
<gene>
    <name evidence="14" type="primary">LOC104596909</name>
    <name evidence="15" type="synonym">LOC104596911</name>
</gene>
<accession>A0A1U8A5B5</accession>